<dbReference type="PATRIC" id="fig|137591.25.peg.2180"/>
<evidence type="ECO:0000313" key="2">
    <source>
        <dbReference type="EMBL" id="KIU19186.1"/>
    </source>
</evidence>
<dbReference type="Pfam" id="PF01957">
    <property type="entry name" value="NfeD"/>
    <property type="match status" value="1"/>
</dbReference>
<comment type="caution">
    <text evidence="2">The sequence shown here is derived from an EMBL/GenBank/DDBJ whole genome shotgun (WGS) entry which is preliminary data.</text>
</comment>
<keyword evidence="3" id="KW-1185">Reference proteome</keyword>
<dbReference type="RefSeq" id="WP_043712397.1">
    <property type="nucleotide sequence ID" value="NZ_JALOCT010000006.1"/>
</dbReference>
<evidence type="ECO:0000313" key="3">
    <source>
        <dbReference type="Proteomes" id="UP000032287"/>
    </source>
</evidence>
<protein>
    <recommendedName>
        <fullName evidence="1">NfeD-like C-terminal domain-containing protein</fullName>
    </recommendedName>
</protein>
<dbReference type="EMBL" id="JWHU01000042">
    <property type="protein sequence ID" value="KIU19186.1"/>
    <property type="molecule type" value="Genomic_DNA"/>
</dbReference>
<accession>A0A0D1LSV0</accession>
<feature type="domain" description="NfeD-like C-terminal" evidence="1">
    <location>
        <begin position="7"/>
        <end position="61"/>
    </location>
</feature>
<dbReference type="SUPFAM" id="SSF141322">
    <property type="entry name" value="NfeD domain-like"/>
    <property type="match status" value="1"/>
</dbReference>
<name>A0A0D1LSV0_9LACO</name>
<dbReference type="AlphaFoldDB" id="A0A0D1LSV0"/>
<gene>
    <name evidence="2" type="ORF">QX99_02218</name>
</gene>
<dbReference type="InterPro" id="IPR002810">
    <property type="entry name" value="NfeD-like_C"/>
</dbReference>
<evidence type="ECO:0000259" key="1">
    <source>
        <dbReference type="Pfam" id="PF01957"/>
    </source>
</evidence>
<dbReference type="Proteomes" id="UP000032287">
    <property type="component" value="Unassembled WGS sequence"/>
</dbReference>
<sequence length="69" mass="7799">MSYNFDQRLLHQTFVLDHDNYDVGMLRVNGIYYQLQSDVPVSIGDVVYVADIVGNQLIVQKGDSGDDSF</sequence>
<dbReference type="InterPro" id="IPR012340">
    <property type="entry name" value="NA-bd_OB-fold"/>
</dbReference>
<proteinExistence type="predicted"/>
<reference evidence="2 3" key="1">
    <citation type="journal article" date="2015" name="Microbiology (Mosc.)">
        <title>Genomics of the Weissella cibaria species with an examination of its metabolic traits.</title>
        <authorList>
            <person name="Lynch K.M."/>
            <person name="Lucid A."/>
            <person name="Arendt E.K."/>
            <person name="Sleator R.D."/>
            <person name="Lucey B."/>
            <person name="Coffey A."/>
        </authorList>
    </citation>
    <scope>NUCLEOTIDE SEQUENCE [LARGE SCALE GENOMIC DNA]</scope>
    <source>
        <strain evidence="2 3">MG1</strain>
    </source>
</reference>
<dbReference type="Gene3D" id="2.40.50.140">
    <property type="entry name" value="Nucleic acid-binding proteins"/>
    <property type="match status" value="1"/>
</dbReference>
<dbReference type="STRING" id="137591.AO080_03840"/>
<organism evidence="2 3">
    <name type="scientific">Weissella cibaria</name>
    <dbReference type="NCBI Taxonomy" id="137591"/>
    <lineage>
        <taxon>Bacteria</taxon>
        <taxon>Bacillati</taxon>
        <taxon>Bacillota</taxon>
        <taxon>Bacilli</taxon>
        <taxon>Lactobacillales</taxon>
        <taxon>Lactobacillaceae</taxon>
        <taxon>Weissella</taxon>
    </lineage>
</organism>